<evidence type="ECO:0000313" key="2">
    <source>
        <dbReference type="EMBL" id="WMB75232.1"/>
    </source>
</evidence>
<proteinExistence type="predicted"/>
<feature type="domain" description="Thioredoxin-like fold" evidence="1">
    <location>
        <begin position="4"/>
        <end position="76"/>
    </location>
</feature>
<accession>A0AA50Q7V7</accession>
<dbReference type="Pfam" id="PF13192">
    <property type="entry name" value="Thioredoxin_3"/>
    <property type="match status" value="1"/>
</dbReference>
<name>A0AA50Q7V7_9GAMM</name>
<organism evidence="2">
    <name type="scientific">Shewanella oncorhynchi</name>
    <dbReference type="NCBI Taxonomy" id="2726434"/>
    <lineage>
        <taxon>Bacteria</taxon>
        <taxon>Pseudomonadati</taxon>
        <taxon>Pseudomonadota</taxon>
        <taxon>Gammaproteobacteria</taxon>
        <taxon>Alteromonadales</taxon>
        <taxon>Shewanellaceae</taxon>
        <taxon>Shewanella</taxon>
    </lineage>
</organism>
<dbReference type="PANTHER" id="PTHR36450:SF1">
    <property type="entry name" value="THIOREDOXIN"/>
    <property type="match status" value="1"/>
</dbReference>
<dbReference type="RefSeq" id="WP_028760280.1">
    <property type="nucleotide sequence ID" value="NZ_CP132914.1"/>
</dbReference>
<dbReference type="GeneID" id="301340177"/>
<dbReference type="KEGG" id="sog:RA178_13300"/>
<dbReference type="AlphaFoldDB" id="A0AA50Q7V7"/>
<dbReference type="InterPro" id="IPR036249">
    <property type="entry name" value="Thioredoxin-like_sf"/>
</dbReference>
<dbReference type="PANTHER" id="PTHR36450">
    <property type="entry name" value="THIOREDOXIN"/>
    <property type="match status" value="1"/>
</dbReference>
<dbReference type="EMBL" id="CP132914">
    <property type="protein sequence ID" value="WMB75232.1"/>
    <property type="molecule type" value="Genomic_DNA"/>
</dbReference>
<sequence>MLYIKILGNGCTKCTSTAALITTIATNRGISINLIMESNPEVMMDYRVVSSPAVVINERLMHWGSTPQPYMVESWLNILR</sequence>
<dbReference type="Gene3D" id="3.40.30.10">
    <property type="entry name" value="Glutaredoxin"/>
    <property type="match status" value="1"/>
</dbReference>
<dbReference type="InterPro" id="IPR005243">
    <property type="entry name" value="THIRX-like_proc"/>
</dbReference>
<gene>
    <name evidence="2" type="ORF">RA178_13300</name>
</gene>
<dbReference type="Proteomes" id="UP001236800">
    <property type="component" value="Chromosome"/>
</dbReference>
<reference evidence="2" key="1">
    <citation type="submission" date="2023-08" db="EMBL/GenBank/DDBJ databases">
        <title>Complete genome sequence of Shewanella oncorhynchi Z-P2, a siderophore putrebactin-producing bacterium.</title>
        <authorList>
            <person name="Zhang Y."/>
        </authorList>
    </citation>
    <scope>NUCLEOTIDE SEQUENCE</scope>
    <source>
        <strain evidence="2">Z-P2</strain>
    </source>
</reference>
<evidence type="ECO:0000259" key="1">
    <source>
        <dbReference type="Pfam" id="PF13192"/>
    </source>
</evidence>
<dbReference type="InterPro" id="IPR012336">
    <property type="entry name" value="Thioredoxin-like_fold"/>
</dbReference>
<protein>
    <submittedName>
        <fullName evidence="2">Thioredoxin family protein</fullName>
    </submittedName>
</protein>
<dbReference type="SUPFAM" id="SSF52833">
    <property type="entry name" value="Thioredoxin-like"/>
    <property type="match status" value="1"/>
</dbReference>